<feature type="transmembrane region" description="Helical" evidence="9">
    <location>
        <begin position="277"/>
        <end position="296"/>
    </location>
</feature>
<evidence type="ECO:0000256" key="3">
    <source>
        <dbReference type="ARBA" id="ARBA00022475"/>
    </source>
</evidence>
<dbReference type="SMART" id="SM00382">
    <property type="entry name" value="AAA"/>
    <property type="match status" value="1"/>
</dbReference>
<keyword evidence="4 9" id="KW-0812">Transmembrane</keyword>
<feature type="transmembrane region" description="Helical" evidence="9">
    <location>
        <begin position="191"/>
        <end position="209"/>
    </location>
</feature>
<evidence type="ECO:0000259" key="10">
    <source>
        <dbReference type="PROSITE" id="PS50893"/>
    </source>
</evidence>
<name>A0AA96WAF0_9CYAN</name>
<dbReference type="GO" id="GO:0005524">
    <property type="term" value="F:ATP binding"/>
    <property type="evidence" value="ECO:0007669"/>
    <property type="project" value="UniProtKB-KW"/>
</dbReference>
<dbReference type="InterPro" id="IPR039421">
    <property type="entry name" value="Type_1_exporter"/>
</dbReference>
<feature type="transmembrane region" description="Helical" evidence="9">
    <location>
        <begin position="165"/>
        <end position="185"/>
    </location>
</feature>
<evidence type="ECO:0000259" key="11">
    <source>
        <dbReference type="PROSITE" id="PS50929"/>
    </source>
</evidence>
<dbReference type="InterPro" id="IPR011527">
    <property type="entry name" value="ABC1_TM_dom"/>
</dbReference>
<dbReference type="Gene3D" id="1.20.1560.10">
    <property type="entry name" value="ABC transporter type 1, transmembrane domain"/>
    <property type="match status" value="1"/>
</dbReference>
<evidence type="ECO:0000313" key="12">
    <source>
        <dbReference type="EMBL" id="WNZ22762.1"/>
    </source>
</evidence>
<dbReference type="PROSITE" id="PS00211">
    <property type="entry name" value="ABC_TRANSPORTER_1"/>
    <property type="match status" value="1"/>
</dbReference>
<evidence type="ECO:0000256" key="7">
    <source>
        <dbReference type="ARBA" id="ARBA00022989"/>
    </source>
</evidence>
<evidence type="ECO:0000256" key="2">
    <source>
        <dbReference type="ARBA" id="ARBA00022448"/>
    </source>
</evidence>
<dbReference type="PANTHER" id="PTHR24221:SF646">
    <property type="entry name" value="HAEMOLYSIN SECRETION ATP-BINDING PROTEIN"/>
    <property type="match status" value="1"/>
</dbReference>
<sequence>MPRKRRSSISSNILSNISSKFVSKLDRLSYLPATFQLIWQAARYWTLAWVILLLLQGLLPAATVYLTRMLVDGLVAVVGAGISWQAVQPALLPILLMAATLLLTEVLQNLMDWVRTGQAELVQDHISGLVHEKSYTVDFAFYESSDYYDRLSRATSDASGQSLSLIENVGSLLQNSITLVAMVAILLPYGIWLPGLLLISTSPAFYVMLRLNRRYHRWWEQTTTDRRRLQYYELLLTNNAPAAEIRVFNLGPYFESAYQRLRRRLRRERMQLAKQQSLGRIGAATLALVLSGGALLWMGRQVLLGALTLGDLALFYQAFNKGQGLMRSVLSHLGQIYNNSLFLSNLFEFLKLESQTNLLPADPPPVELSPIQIQQSVRFRNVRFRYPGSDRPVLDQFNLTLPVGKVVAIVGDNGAGKSTLVKLLCRFYDPEAGAIELDGTDIRTFPQAELQRLITVLFQFPIPYFVTAAENIALGDQTVPATAAAIEAAARSAGIHERIGYLPQGYDTLMGKWFPGGVDLSGGEWQRLALARAFFRRAPLIILDEPTSAMDPWAEADWLDRFRQLANGRTALVITHRFTLAMRADVIHVMRQGQIVESGNHQELLQQGGLYAQSWKAQMEACPPAPIRN</sequence>
<feature type="transmembrane region" description="Helical" evidence="9">
    <location>
        <begin position="44"/>
        <end position="66"/>
    </location>
</feature>
<feature type="domain" description="ABC transmembrane type-1" evidence="11">
    <location>
        <begin position="50"/>
        <end position="338"/>
    </location>
</feature>
<protein>
    <submittedName>
        <fullName evidence="12">ABC transporter ATP-binding protein</fullName>
    </submittedName>
</protein>
<proteinExistence type="predicted"/>
<reference evidence="12" key="1">
    <citation type="submission" date="2020-05" db="EMBL/GenBank/DDBJ databases">
        <authorList>
            <person name="Zhu T."/>
            <person name="Keshari N."/>
            <person name="Lu X."/>
        </authorList>
    </citation>
    <scope>NUCLEOTIDE SEQUENCE</scope>
    <source>
        <strain evidence="12">NK1-12</strain>
    </source>
</reference>
<organism evidence="12">
    <name type="scientific">Leptolyngbya sp. NK1-12</name>
    <dbReference type="NCBI Taxonomy" id="2547451"/>
    <lineage>
        <taxon>Bacteria</taxon>
        <taxon>Bacillati</taxon>
        <taxon>Cyanobacteriota</taxon>
        <taxon>Cyanophyceae</taxon>
        <taxon>Leptolyngbyales</taxon>
        <taxon>Leptolyngbyaceae</taxon>
        <taxon>Leptolyngbya group</taxon>
        <taxon>Leptolyngbya</taxon>
    </lineage>
</organism>
<keyword evidence="3" id="KW-1003">Cell membrane</keyword>
<dbReference type="Pfam" id="PF00005">
    <property type="entry name" value="ABC_tran"/>
    <property type="match status" value="1"/>
</dbReference>
<feature type="domain" description="ABC transporter" evidence="10">
    <location>
        <begin position="377"/>
        <end position="617"/>
    </location>
</feature>
<evidence type="ECO:0000256" key="8">
    <source>
        <dbReference type="ARBA" id="ARBA00023136"/>
    </source>
</evidence>
<dbReference type="SUPFAM" id="SSF90123">
    <property type="entry name" value="ABC transporter transmembrane region"/>
    <property type="match status" value="1"/>
</dbReference>
<dbReference type="InterPro" id="IPR003439">
    <property type="entry name" value="ABC_transporter-like_ATP-bd"/>
</dbReference>
<dbReference type="AlphaFoldDB" id="A0AA96WAF0"/>
<dbReference type="FunFam" id="3.40.50.300:FF:000221">
    <property type="entry name" value="Multidrug ABC transporter ATP-binding protein"/>
    <property type="match status" value="1"/>
</dbReference>
<dbReference type="RefSeq" id="WP_316434300.1">
    <property type="nucleotide sequence ID" value="NZ_CP053586.1"/>
</dbReference>
<keyword evidence="7 9" id="KW-1133">Transmembrane helix</keyword>
<gene>
    <name evidence="12" type="ORF">HJG54_07770</name>
</gene>
<keyword evidence="2" id="KW-0813">Transport</keyword>
<dbReference type="InterPro" id="IPR017871">
    <property type="entry name" value="ABC_transporter-like_CS"/>
</dbReference>
<dbReference type="PROSITE" id="PS50893">
    <property type="entry name" value="ABC_TRANSPORTER_2"/>
    <property type="match status" value="1"/>
</dbReference>
<dbReference type="SUPFAM" id="SSF52540">
    <property type="entry name" value="P-loop containing nucleoside triphosphate hydrolases"/>
    <property type="match status" value="1"/>
</dbReference>
<keyword evidence="5" id="KW-0547">Nucleotide-binding</keyword>
<evidence type="ECO:0000256" key="4">
    <source>
        <dbReference type="ARBA" id="ARBA00022692"/>
    </source>
</evidence>
<dbReference type="InterPro" id="IPR036640">
    <property type="entry name" value="ABC1_TM_sf"/>
</dbReference>
<dbReference type="PROSITE" id="PS50929">
    <property type="entry name" value="ABC_TM1F"/>
    <property type="match status" value="1"/>
</dbReference>
<keyword evidence="8 9" id="KW-0472">Membrane</keyword>
<evidence type="ECO:0000256" key="1">
    <source>
        <dbReference type="ARBA" id="ARBA00004651"/>
    </source>
</evidence>
<feature type="transmembrane region" description="Helical" evidence="9">
    <location>
        <begin position="86"/>
        <end position="107"/>
    </location>
</feature>
<evidence type="ECO:0000256" key="6">
    <source>
        <dbReference type="ARBA" id="ARBA00022840"/>
    </source>
</evidence>
<dbReference type="GO" id="GO:0016887">
    <property type="term" value="F:ATP hydrolysis activity"/>
    <property type="evidence" value="ECO:0007669"/>
    <property type="project" value="InterPro"/>
</dbReference>
<dbReference type="InterPro" id="IPR027417">
    <property type="entry name" value="P-loop_NTPase"/>
</dbReference>
<dbReference type="GO" id="GO:0034040">
    <property type="term" value="F:ATPase-coupled lipid transmembrane transporter activity"/>
    <property type="evidence" value="ECO:0007669"/>
    <property type="project" value="TreeGrafter"/>
</dbReference>
<dbReference type="Gene3D" id="3.40.50.300">
    <property type="entry name" value="P-loop containing nucleotide triphosphate hydrolases"/>
    <property type="match status" value="1"/>
</dbReference>
<evidence type="ECO:0000256" key="9">
    <source>
        <dbReference type="SAM" id="Phobius"/>
    </source>
</evidence>
<dbReference type="GO" id="GO:0005886">
    <property type="term" value="C:plasma membrane"/>
    <property type="evidence" value="ECO:0007669"/>
    <property type="project" value="UniProtKB-SubCell"/>
</dbReference>
<comment type="subcellular location">
    <subcellularLocation>
        <location evidence="1">Cell membrane</location>
        <topology evidence="1">Multi-pass membrane protein</topology>
    </subcellularLocation>
</comment>
<dbReference type="EMBL" id="CP053586">
    <property type="protein sequence ID" value="WNZ22762.1"/>
    <property type="molecule type" value="Genomic_DNA"/>
</dbReference>
<keyword evidence="6 12" id="KW-0067">ATP-binding</keyword>
<evidence type="ECO:0000256" key="5">
    <source>
        <dbReference type="ARBA" id="ARBA00022741"/>
    </source>
</evidence>
<dbReference type="PANTHER" id="PTHR24221">
    <property type="entry name" value="ATP-BINDING CASSETTE SUB-FAMILY B"/>
    <property type="match status" value="1"/>
</dbReference>
<accession>A0AA96WAF0</accession>
<dbReference type="InterPro" id="IPR003593">
    <property type="entry name" value="AAA+_ATPase"/>
</dbReference>
<dbReference type="GO" id="GO:0140359">
    <property type="term" value="F:ABC-type transporter activity"/>
    <property type="evidence" value="ECO:0007669"/>
    <property type="project" value="InterPro"/>
</dbReference>